<keyword evidence="8" id="KW-0411">Iron-sulfur</keyword>
<name>A0AAW9SGU6_9RHOB</name>
<evidence type="ECO:0000256" key="4">
    <source>
        <dbReference type="ARBA" id="ARBA00022723"/>
    </source>
</evidence>
<gene>
    <name evidence="11" type="ORF">ABFB10_22530</name>
</gene>
<evidence type="ECO:0000256" key="5">
    <source>
        <dbReference type="ARBA" id="ARBA00022827"/>
    </source>
</evidence>
<dbReference type="PRINTS" id="PR00090">
    <property type="entry name" value="RNGDIOXGNASE"/>
</dbReference>
<dbReference type="Pfam" id="PF00848">
    <property type="entry name" value="Ring_hydroxyl_A"/>
    <property type="match status" value="1"/>
</dbReference>
<feature type="domain" description="Rieske" evidence="10">
    <location>
        <begin position="3"/>
        <end position="99"/>
    </location>
</feature>
<evidence type="ECO:0000256" key="7">
    <source>
        <dbReference type="ARBA" id="ARBA00023004"/>
    </source>
</evidence>
<reference evidence="11 12" key="1">
    <citation type="submission" date="2024-05" db="EMBL/GenBank/DDBJ databases">
        <title>Genome sequence of Ponticoccus litoralis KCCM 90028.</title>
        <authorList>
            <person name="Kim J.M."/>
            <person name="Lee J.K."/>
            <person name="Choi B.J."/>
            <person name="Bayburt H."/>
            <person name="Baek J.H."/>
            <person name="Jeon C.O."/>
        </authorList>
    </citation>
    <scope>NUCLEOTIDE SEQUENCE [LARGE SCALE GENOMIC DNA]</scope>
    <source>
        <strain evidence="11 12">KCCM 90028</strain>
    </source>
</reference>
<comment type="cofactor">
    <cofactor evidence="1">
        <name>FAD</name>
        <dbReference type="ChEBI" id="CHEBI:57692"/>
    </cofactor>
</comment>
<evidence type="ECO:0000313" key="12">
    <source>
        <dbReference type="Proteomes" id="UP001428774"/>
    </source>
</evidence>
<sequence>MSWHASIPAEEVHAKGAVGVEVDGLRLGLYALDGEIFCNGNICTHAFAILTDGHVVDGCIECPLHQGLFDIRSGKAMGPPVARDIPTYAVKVEDGIVWIDTEARAPVIDATPQRAGVSTAPKDFRRMVIVGAGQAGAETARAARRHGFGGPIVMLGEEAHPPYERPPLSKDLLLGRTRLSDAHVFEADETERLDIDLRLSTRVGGIDREAKQVVLGDGETLAYDMLVLATGASARRIPFEGADRVALHYLRDAGDSERLGAALQRAERVAVIGGGFIGLELASAARSLGKQATVIEAQDRLLKRLLPEEAGRFLSWVAEQNDVALHLGTGVGSVSDRGVTLSDGTLVEADCIIVGVGAVPNDDLAAKAGLATAEAGGIVVNARNQTSDFAIYAVGDVAVARHEISGSEARVESWQNAQLSADRAARAISGQVPGADDLPWFWSDLFGGTLQIVGAPAPDLRTVRRDGEAPAFFCLDDENRVVACIDFGDAALLRAARGLIAGAMPVDPAQLSDTNVDLATLEEDEMKMLPIEKRFVWPASGLDRIPDWVYTSQEIYDREVERIFRGKTWNYVGLEAEIPETGDFIRSYVGPTSVVVARDAEGGVNVFENRCAHRAAEFCRKLRGNAEEFVCPYHEWSYDLKGNLAGVPFRRGADGKGGMGPDFRPENHGLRKLNVTTRNGAIFASFRQDVESFEDYLGEEMLTDFDVVFSGRELKVLGHYRHTLNGNWKLYPENLKDPYHATLLHTFLVTFGLLVAGNKSAMIVDPKGCHSTMASAKSDGAVSEDNKSQMRAYRDGMTLEDTRLMDFHPEFDSPWSVTMQVIWPGLIVQREMNTLGVRQIVPTGPNEFTMIWTMFGYADDDEEMTRHRLRQGNLMGPAGFLGLEDNEAIKFVQDGMLDTEEGAHLVALNPAVPTGTSDTLISESAIRSMYQYWRKEMGL</sequence>
<dbReference type="Gene3D" id="3.30.390.30">
    <property type="match status" value="1"/>
</dbReference>
<evidence type="ECO:0000256" key="9">
    <source>
        <dbReference type="ARBA" id="ARBA00023027"/>
    </source>
</evidence>
<dbReference type="InterPro" id="IPR015881">
    <property type="entry name" value="ARHD_Rieske_2Fe_2S"/>
</dbReference>
<dbReference type="CDD" id="cd03528">
    <property type="entry name" value="Rieske_RO_ferredoxin"/>
    <property type="match status" value="1"/>
</dbReference>
<protein>
    <submittedName>
        <fullName evidence="11">FAD-dependent oxidoreductase</fullName>
    </submittedName>
</protein>
<dbReference type="InterPro" id="IPR023753">
    <property type="entry name" value="FAD/NAD-binding_dom"/>
</dbReference>
<dbReference type="InterPro" id="IPR017941">
    <property type="entry name" value="Rieske_2Fe-2S"/>
</dbReference>
<evidence type="ECO:0000256" key="6">
    <source>
        <dbReference type="ARBA" id="ARBA00023002"/>
    </source>
</evidence>
<dbReference type="Gene3D" id="2.102.10.10">
    <property type="entry name" value="Rieske [2Fe-2S] iron-sulphur domain"/>
    <property type="match status" value="2"/>
</dbReference>
<dbReference type="CDD" id="cd08880">
    <property type="entry name" value="RHO_alpha_C_ahdA1c-like"/>
    <property type="match status" value="1"/>
</dbReference>
<dbReference type="Proteomes" id="UP001428774">
    <property type="component" value="Unassembled WGS sequence"/>
</dbReference>
<dbReference type="PROSITE" id="PS00570">
    <property type="entry name" value="RING_HYDROXYL_ALPHA"/>
    <property type="match status" value="1"/>
</dbReference>
<dbReference type="Pfam" id="PF00355">
    <property type="entry name" value="Rieske"/>
    <property type="match status" value="2"/>
</dbReference>
<dbReference type="PANTHER" id="PTHR43557">
    <property type="entry name" value="APOPTOSIS-INDUCING FACTOR 1"/>
    <property type="match status" value="1"/>
</dbReference>
<dbReference type="Gene3D" id="3.90.380.10">
    <property type="entry name" value="Naphthalene 1,2-dioxygenase Alpha Subunit, Chain A, domain 1"/>
    <property type="match status" value="1"/>
</dbReference>
<dbReference type="RefSeq" id="WP_347168447.1">
    <property type="nucleotide sequence ID" value="NZ_JBDNCH010000004.1"/>
</dbReference>
<dbReference type="GO" id="GO:0016651">
    <property type="term" value="F:oxidoreductase activity, acting on NAD(P)H"/>
    <property type="evidence" value="ECO:0007669"/>
    <property type="project" value="TreeGrafter"/>
</dbReference>
<dbReference type="SUPFAM" id="SSF51905">
    <property type="entry name" value="FAD/NAD(P)-binding domain"/>
    <property type="match status" value="2"/>
</dbReference>
<evidence type="ECO:0000259" key="10">
    <source>
        <dbReference type="PROSITE" id="PS51296"/>
    </source>
</evidence>
<dbReference type="EMBL" id="JBDNCH010000004">
    <property type="protein sequence ID" value="MEN9063359.1"/>
    <property type="molecule type" value="Genomic_DNA"/>
</dbReference>
<evidence type="ECO:0000256" key="8">
    <source>
        <dbReference type="ARBA" id="ARBA00023014"/>
    </source>
</evidence>
<keyword evidence="2" id="KW-0285">Flavoprotein</keyword>
<dbReference type="InterPro" id="IPR043264">
    <property type="entry name" value="AhdA1c-like_alpha_C"/>
</dbReference>
<dbReference type="InterPro" id="IPR028202">
    <property type="entry name" value="Reductase_C"/>
</dbReference>
<keyword evidence="4" id="KW-0479">Metal-binding</keyword>
<dbReference type="InterPro" id="IPR015879">
    <property type="entry name" value="Ring_hydroxy_dOase_asu_C_dom"/>
</dbReference>
<feature type="domain" description="Rieske" evidence="10">
    <location>
        <begin position="569"/>
        <end position="684"/>
    </location>
</feature>
<dbReference type="SUPFAM" id="SSF55424">
    <property type="entry name" value="FAD/NAD-linked reductases, dimerisation (C-terminal) domain"/>
    <property type="match status" value="1"/>
</dbReference>
<keyword evidence="7" id="KW-0408">Iron</keyword>
<dbReference type="InterPro" id="IPR050446">
    <property type="entry name" value="FAD-oxidoreductase/Apoptosis"/>
</dbReference>
<keyword evidence="6" id="KW-0560">Oxidoreductase</keyword>
<dbReference type="GO" id="GO:0005737">
    <property type="term" value="C:cytoplasm"/>
    <property type="evidence" value="ECO:0007669"/>
    <property type="project" value="TreeGrafter"/>
</dbReference>
<dbReference type="AlphaFoldDB" id="A0AAW9SGU6"/>
<evidence type="ECO:0000256" key="2">
    <source>
        <dbReference type="ARBA" id="ARBA00022630"/>
    </source>
</evidence>
<dbReference type="PROSITE" id="PS51296">
    <property type="entry name" value="RIESKE"/>
    <property type="match status" value="2"/>
</dbReference>
<dbReference type="SUPFAM" id="SSF55961">
    <property type="entry name" value="Bet v1-like"/>
    <property type="match status" value="1"/>
</dbReference>
<keyword evidence="5" id="KW-0274">FAD</keyword>
<evidence type="ECO:0000256" key="3">
    <source>
        <dbReference type="ARBA" id="ARBA00022714"/>
    </source>
</evidence>
<dbReference type="PANTHER" id="PTHR43557:SF2">
    <property type="entry name" value="RIESKE DOMAIN-CONTAINING PROTEIN-RELATED"/>
    <property type="match status" value="1"/>
</dbReference>
<dbReference type="Pfam" id="PF14759">
    <property type="entry name" value="Reductase_C"/>
    <property type="match status" value="1"/>
</dbReference>
<keyword evidence="3" id="KW-0001">2Fe-2S</keyword>
<dbReference type="GO" id="GO:0051537">
    <property type="term" value="F:2 iron, 2 sulfur cluster binding"/>
    <property type="evidence" value="ECO:0007669"/>
    <property type="project" value="UniProtKB-KW"/>
</dbReference>
<evidence type="ECO:0000256" key="1">
    <source>
        <dbReference type="ARBA" id="ARBA00001974"/>
    </source>
</evidence>
<evidence type="ECO:0000313" key="11">
    <source>
        <dbReference type="EMBL" id="MEN9063359.1"/>
    </source>
</evidence>
<dbReference type="Gene3D" id="3.50.50.60">
    <property type="entry name" value="FAD/NAD(P)-binding domain"/>
    <property type="match status" value="2"/>
</dbReference>
<dbReference type="InterPro" id="IPR036922">
    <property type="entry name" value="Rieske_2Fe-2S_sf"/>
</dbReference>
<organism evidence="11 12">
    <name type="scientific">Ponticoccus litoralis</name>
    <dbReference type="NCBI Taxonomy" id="422297"/>
    <lineage>
        <taxon>Bacteria</taxon>
        <taxon>Pseudomonadati</taxon>
        <taxon>Pseudomonadota</taxon>
        <taxon>Alphaproteobacteria</taxon>
        <taxon>Rhodobacterales</taxon>
        <taxon>Roseobacteraceae</taxon>
        <taxon>Ponticoccus</taxon>
    </lineage>
</organism>
<dbReference type="Pfam" id="PF07992">
    <property type="entry name" value="Pyr_redox_2"/>
    <property type="match status" value="1"/>
</dbReference>
<dbReference type="SUPFAM" id="SSF50022">
    <property type="entry name" value="ISP domain"/>
    <property type="match status" value="2"/>
</dbReference>
<accession>A0AAW9SGU6</accession>
<dbReference type="InterPro" id="IPR016156">
    <property type="entry name" value="FAD/NAD-linked_Rdtase_dimer_sf"/>
</dbReference>
<proteinExistence type="predicted"/>
<dbReference type="InterPro" id="IPR001663">
    <property type="entry name" value="Rng_hydr_dOase-A"/>
</dbReference>
<keyword evidence="12" id="KW-1185">Reference proteome</keyword>
<dbReference type="GO" id="GO:0005506">
    <property type="term" value="F:iron ion binding"/>
    <property type="evidence" value="ECO:0007669"/>
    <property type="project" value="InterPro"/>
</dbReference>
<comment type="caution">
    <text evidence="11">The sequence shown here is derived from an EMBL/GenBank/DDBJ whole genome shotgun (WGS) entry which is preliminary data.</text>
</comment>
<dbReference type="InterPro" id="IPR036188">
    <property type="entry name" value="FAD/NAD-bd_sf"/>
</dbReference>
<keyword evidence="9" id="KW-0520">NAD</keyword>